<dbReference type="PANTHER" id="PTHR22762:SF54">
    <property type="entry name" value="BCDNA.GH04962"/>
    <property type="match status" value="1"/>
</dbReference>
<evidence type="ECO:0000256" key="5">
    <source>
        <dbReference type="ARBA" id="ARBA00022801"/>
    </source>
</evidence>
<evidence type="ECO:0000256" key="3">
    <source>
        <dbReference type="ARBA" id="ARBA00007806"/>
    </source>
</evidence>
<comment type="pathway">
    <text evidence="2">Glycan metabolism; N-glycan metabolism.</text>
</comment>
<evidence type="ECO:0000256" key="7">
    <source>
        <dbReference type="ARBA" id="ARBA00023180"/>
    </source>
</evidence>
<comment type="caution">
    <text evidence="15">The sequence shown here is derived from an EMBL/GenBank/DDBJ whole genome shotgun (WGS) entry which is preliminary data.</text>
</comment>
<dbReference type="GO" id="GO:0006491">
    <property type="term" value="P:N-glycan processing"/>
    <property type="evidence" value="ECO:0007669"/>
    <property type="project" value="TreeGrafter"/>
</dbReference>
<evidence type="ECO:0000259" key="13">
    <source>
        <dbReference type="Pfam" id="PF13802"/>
    </source>
</evidence>
<dbReference type="Pfam" id="PF21365">
    <property type="entry name" value="Glyco_hydro_31_3rd"/>
    <property type="match status" value="1"/>
</dbReference>
<keyword evidence="8 10" id="KW-0326">Glycosidase</keyword>
<dbReference type="CDD" id="cd14752">
    <property type="entry name" value="GH31_N"/>
    <property type="match status" value="1"/>
</dbReference>
<name>A0AAW1Q6D3_9CHLO</name>
<dbReference type="SUPFAM" id="SSF74650">
    <property type="entry name" value="Galactose mutarotase-like"/>
    <property type="match status" value="1"/>
</dbReference>
<evidence type="ECO:0000256" key="6">
    <source>
        <dbReference type="ARBA" id="ARBA00022824"/>
    </source>
</evidence>
<feature type="domain" description="Glycosyl hydrolase family 31 C-terminal" evidence="14">
    <location>
        <begin position="665"/>
        <end position="762"/>
    </location>
</feature>
<keyword evidence="16" id="KW-1185">Reference proteome</keyword>
<dbReference type="GO" id="GO:0030246">
    <property type="term" value="F:carbohydrate binding"/>
    <property type="evidence" value="ECO:0007669"/>
    <property type="project" value="InterPro"/>
</dbReference>
<protein>
    <recommendedName>
        <fullName evidence="9">Glucosidase II subunit alpha</fullName>
    </recommendedName>
</protein>
<dbReference type="GO" id="GO:0090599">
    <property type="term" value="F:alpha-glucosidase activity"/>
    <property type="evidence" value="ECO:0007669"/>
    <property type="project" value="TreeGrafter"/>
</dbReference>
<evidence type="ECO:0000256" key="1">
    <source>
        <dbReference type="ARBA" id="ARBA00004240"/>
    </source>
</evidence>
<dbReference type="InterPro" id="IPR030458">
    <property type="entry name" value="Glyco_hydro_31_AS"/>
</dbReference>
<dbReference type="Proteomes" id="UP001438707">
    <property type="component" value="Unassembled WGS sequence"/>
</dbReference>
<feature type="domain" description="Glycoside hydrolase family 31 N-terminal" evidence="13">
    <location>
        <begin position="83"/>
        <end position="280"/>
    </location>
</feature>
<dbReference type="FunFam" id="3.20.20.80:FF:000039">
    <property type="entry name" value="Glucosidase, alpha neutral C"/>
    <property type="match status" value="1"/>
</dbReference>
<comment type="subcellular location">
    <subcellularLocation>
        <location evidence="1">Endoplasmic reticulum</location>
    </subcellularLocation>
</comment>
<feature type="signal peptide" evidence="11">
    <location>
        <begin position="1"/>
        <end position="21"/>
    </location>
</feature>
<dbReference type="EMBL" id="JALJOS010000086">
    <property type="protein sequence ID" value="KAK9816218.1"/>
    <property type="molecule type" value="Genomic_DNA"/>
</dbReference>
<comment type="similarity">
    <text evidence="3 10">Belongs to the glycosyl hydrolase 31 family.</text>
</comment>
<dbReference type="Pfam" id="PF13802">
    <property type="entry name" value="Gal_mutarotas_2"/>
    <property type="match status" value="1"/>
</dbReference>
<accession>A0AAW1Q6D3</accession>
<dbReference type="PANTHER" id="PTHR22762">
    <property type="entry name" value="ALPHA-GLUCOSIDASE"/>
    <property type="match status" value="1"/>
</dbReference>
<dbReference type="SUPFAM" id="SSF51445">
    <property type="entry name" value="(Trans)glycosidases"/>
    <property type="match status" value="1"/>
</dbReference>
<organism evidence="15 16">
    <name type="scientific">Apatococcus lobatus</name>
    <dbReference type="NCBI Taxonomy" id="904363"/>
    <lineage>
        <taxon>Eukaryota</taxon>
        <taxon>Viridiplantae</taxon>
        <taxon>Chlorophyta</taxon>
        <taxon>core chlorophytes</taxon>
        <taxon>Trebouxiophyceae</taxon>
        <taxon>Chlorellales</taxon>
        <taxon>Chlorellaceae</taxon>
        <taxon>Apatococcus</taxon>
    </lineage>
</organism>
<dbReference type="PROSITE" id="PS00129">
    <property type="entry name" value="GLYCOSYL_HYDROL_F31_1"/>
    <property type="match status" value="1"/>
</dbReference>
<dbReference type="SUPFAM" id="SSF51011">
    <property type="entry name" value="Glycosyl hydrolase domain"/>
    <property type="match status" value="1"/>
</dbReference>
<proteinExistence type="inferred from homology"/>
<dbReference type="InterPro" id="IPR017853">
    <property type="entry name" value="GH"/>
</dbReference>
<evidence type="ECO:0000313" key="16">
    <source>
        <dbReference type="Proteomes" id="UP001438707"/>
    </source>
</evidence>
<keyword evidence="5 10" id="KW-0378">Hydrolase</keyword>
<gene>
    <name evidence="15" type="ORF">WJX74_000291</name>
</gene>
<dbReference type="InterPro" id="IPR048395">
    <property type="entry name" value="Glyco_hydro_31_C"/>
</dbReference>
<reference evidence="15 16" key="1">
    <citation type="journal article" date="2024" name="Nat. Commun.">
        <title>Phylogenomics reveals the evolutionary origins of lichenization in chlorophyte algae.</title>
        <authorList>
            <person name="Puginier C."/>
            <person name="Libourel C."/>
            <person name="Otte J."/>
            <person name="Skaloud P."/>
            <person name="Haon M."/>
            <person name="Grisel S."/>
            <person name="Petersen M."/>
            <person name="Berrin J.G."/>
            <person name="Delaux P.M."/>
            <person name="Dal Grande F."/>
            <person name="Keller J."/>
        </authorList>
    </citation>
    <scope>NUCLEOTIDE SEQUENCE [LARGE SCALE GENOMIC DNA]</scope>
    <source>
        <strain evidence="15 16">SAG 2145</strain>
    </source>
</reference>
<dbReference type="InterPro" id="IPR011013">
    <property type="entry name" value="Gal_mutarotase_sf_dom"/>
</dbReference>
<sequence length="922" mass="102263">MGWVRSLTVIALTFGAASVEAFKEQEFKKCADSGFCERLRGKQGDSYSADPKSIQLNGAVVTAKVQHDASGAAYDLQLTNYNGILRMHIDEAASKHRFQVPWVLQSELPDSSQAWTKTRQSSSLLQLQSGSAQLTLTFKPLRVDLSIAGTPAASFNARQMFQYEYLREKQEGDPAGWWEETFKGHTDSKPKGPQAISLDLSFPGFQHVYGIPEHAASFALKPTTGEGIESEPYRLYNLDVFEYNLDSTFGLYGSIPLMLAHKAGLTTAAFWLNAAEMLVDVASDNSGTQTQWVAEAGVLDLFFLLGPDPATVLQQYGRISGTTAMPQMFSLGYHQCRWNYKDETDVLGVNAGFDQHDIPYDVIWLDIEYLDDKKYFTWDKNYFPTPIDMQDKLAVTGRKLVVIIDPHIKRKSDYYVFSEGESGSYFTKNKDGKDYEGWCWPGSSSWVDCLNPASRDWWAGLFSLSRFQGSTKNLYIWNDMNEPSVFNGPEVTMPKDNIHHGGVEHREMHNINGALFHAATWQGLEERGRDSYGSDGDRPFILTRSAFAGTQRLGALWTGDNKAEWPALKFSVPMCLSLSIAGLPFVGADIAGFFGNPDAELFTRWYQLGAFYPFFRGHAHLEAKRREPWLYDGTTTDRVREAIRMRYALLPYVYTLFRLAHTHNQPLMRPLWYEFPDEAETFSMDDQFLLGPSILVAPVTEAGASSREVYLPTSTRWYNFHSGTAMKPASTGGLLRSQESPKNSIKVDMDSIPIFLRGGSIVPRQERARRSSLQMQGDPFTLIVALNDSAAASGALYLDDGHSFAYKRGVYTERALTYADSVLSNAAAGIASTLLPSLDVSVPLPAGAKGLKSDAVVERIVVLGLPGGPAGWKATVQGSSQFLQAGPGPLRLKQGLPESGLIIRKPGLPIAAEWSIRLSKSS</sequence>
<evidence type="ECO:0000256" key="11">
    <source>
        <dbReference type="SAM" id="SignalP"/>
    </source>
</evidence>
<evidence type="ECO:0000256" key="2">
    <source>
        <dbReference type="ARBA" id="ARBA00004833"/>
    </source>
</evidence>
<dbReference type="Pfam" id="PF01055">
    <property type="entry name" value="Glyco_hydro_31_2nd"/>
    <property type="match status" value="1"/>
</dbReference>
<evidence type="ECO:0000256" key="8">
    <source>
        <dbReference type="ARBA" id="ARBA00023295"/>
    </source>
</evidence>
<evidence type="ECO:0000259" key="12">
    <source>
        <dbReference type="Pfam" id="PF01055"/>
    </source>
</evidence>
<feature type="chain" id="PRO_5043901085" description="Glucosidase II subunit alpha" evidence="11">
    <location>
        <begin position="22"/>
        <end position="922"/>
    </location>
</feature>
<evidence type="ECO:0000256" key="10">
    <source>
        <dbReference type="RuleBase" id="RU361185"/>
    </source>
</evidence>
<dbReference type="Gene3D" id="2.60.40.1760">
    <property type="entry name" value="glycosyl hydrolase (family 31)"/>
    <property type="match status" value="1"/>
</dbReference>
<evidence type="ECO:0000313" key="15">
    <source>
        <dbReference type="EMBL" id="KAK9816218.1"/>
    </source>
</evidence>
<dbReference type="InterPro" id="IPR025887">
    <property type="entry name" value="Glyco_hydro_31_N_dom"/>
</dbReference>
<dbReference type="CDD" id="cd06603">
    <property type="entry name" value="GH31_GANC_GANAB_alpha"/>
    <property type="match status" value="1"/>
</dbReference>
<feature type="domain" description="Glycoside hydrolase family 31 TIM barrel" evidence="12">
    <location>
        <begin position="323"/>
        <end position="656"/>
    </location>
</feature>
<dbReference type="InterPro" id="IPR013780">
    <property type="entry name" value="Glyco_hydro_b"/>
</dbReference>
<evidence type="ECO:0000259" key="14">
    <source>
        <dbReference type="Pfam" id="PF21365"/>
    </source>
</evidence>
<keyword evidence="7" id="KW-0325">Glycoprotein</keyword>
<dbReference type="Gene3D" id="2.60.40.1180">
    <property type="entry name" value="Golgi alpha-mannosidase II"/>
    <property type="match status" value="2"/>
</dbReference>
<evidence type="ECO:0000256" key="9">
    <source>
        <dbReference type="ARBA" id="ARBA00042895"/>
    </source>
</evidence>
<evidence type="ECO:0000256" key="4">
    <source>
        <dbReference type="ARBA" id="ARBA00022729"/>
    </source>
</evidence>
<keyword evidence="6" id="KW-0256">Endoplasmic reticulum</keyword>
<dbReference type="InterPro" id="IPR000322">
    <property type="entry name" value="Glyco_hydro_31_TIM"/>
</dbReference>
<dbReference type="AlphaFoldDB" id="A0AAW1Q6D3"/>
<dbReference type="GO" id="GO:0005975">
    <property type="term" value="P:carbohydrate metabolic process"/>
    <property type="evidence" value="ECO:0007669"/>
    <property type="project" value="InterPro"/>
</dbReference>
<dbReference type="GO" id="GO:0005783">
    <property type="term" value="C:endoplasmic reticulum"/>
    <property type="evidence" value="ECO:0007669"/>
    <property type="project" value="UniProtKB-SubCell"/>
</dbReference>
<keyword evidence="4 11" id="KW-0732">Signal</keyword>
<dbReference type="Gene3D" id="3.20.20.80">
    <property type="entry name" value="Glycosidases"/>
    <property type="match status" value="1"/>
</dbReference>